<dbReference type="SUPFAM" id="SSF117916">
    <property type="entry name" value="Fe-S cluster assembly (FSCA) domain-like"/>
    <property type="match status" value="1"/>
</dbReference>
<comment type="caution">
    <text evidence="3">The sequence shown here is derived from an EMBL/GenBank/DDBJ whole genome shotgun (WGS) entry which is preliminary data.</text>
</comment>
<sequence length="152" mass="16853">MSIDDADRPETDCSSDDSGVGGESNVDAVDSQRVRERLHDVVDPCSAATGSNLDIVEMGLVKSIDIAGSDVHIEMRLTSPMCHMVPYFYEEVEDRVGELPSVESVELETDAGFEWDESMMSEAAKRRRQSVLDEHASRYRSGRRTADPPSDR</sequence>
<dbReference type="InterPro" id="IPR052339">
    <property type="entry name" value="Fe-S_Maturation_MIP18"/>
</dbReference>
<dbReference type="AlphaFoldDB" id="M0CPR0"/>
<dbReference type="EMBL" id="AOIS01000003">
    <property type="protein sequence ID" value="ELZ24603.1"/>
    <property type="molecule type" value="Genomic_DNA"/>
</dbReference>
<dbReference type="PATRIC" id="fig|1227488.3.peg.59"/>
<accession>M0CPR0</accession>
<dbReference type="Gene3D" id="3.30.300.130">
    <property type="entry name" value="Fe-S cluster assembly (FSCA)"/>
    <property type="match status" value="1"/>
</dbReference>
<protein>
    <recommendedName>
        <fullName evidence="2">MIP18 family-like domain-containing protein</fullName>
    </recommendedName>
</protein>
<name>M0CPR0_9EURY</name>
<dbReference type="InterPro" id="IPR002744">
    <property type="entry name" value="MIP18-like"/>
</dbReference>
<dbReference type="InterPro" id="IPR034904">
    <property type="entry name" value="FSCA_dom_sf"/>
</dbReference>
<evidence type="ECO:0000259" key="2">
    <source>
        <dbReference type="Pfam" id="PF01883"/>
    </source>
</evidence>
<organism evidence="3 4">
    <name type="scientific">Haloterrigena salina JCM 13891</name>
    <dbReference type="NCBI Taxonomy" id="1227488"/>
    <lineage>
        <taxon>Archaea</taxon>
        <taxon>Methanobacteriati</taxon>
        <taxon>Methanobacteriota</taxon>
        <taxon>Stenosarchaea group</taxon>
        <taxon>Halobacteria</taxon>
        <taxon>Halobacteriales</taxon>
        <taxon>Natrialbaceae</taxon>
        <taxon>Haloterrigena</taxon>
    </lineage>
</organism>
<feature type="compositionally biased region" description="Basic and acidic residues" evidence="1">
    <location>
        <begin position="1"/>
        <end position="11"/>
    </location>
</feature>
<evidence type="ECO:0000256" key="1">
    <source>
        <dbReference type="SAM" id="MobiDB-lite"/>
    </source>
</evidence>
<reference evidence="3 4" key="1">
    <citation type="journal article" date="2014" name="PLoS Genet.">
        <title>Phylogenetically driven sequencing of extremely halophilic archaea reveals strategies for static and dynamic osmo-response.</title>
        <authorList>
            <person name="Becker E.A."/>
            <person name="Seitzer P.M."/>
            <person name="Tritt A."/>
            <person name="Larsen D."/>
            <person name="Krusor M."/>
            <person name="Yao A.I."/>
            <person name="Wu D."/>
            <person name="Madern D."/>
            <person name="Eisen J.A."/>
            <person name="Darling A.E."/>
            <person name="Facciotti M.T."/>
        </authorList>
    </citation>
    <scope>NUCLEOTIDE SEQUENCE [LARGE SCALE GENOMIC DNA]</scope>
    <source>
        <strain evidence="3 4">JCM 13891</strain>
    </source>
</reference>
<dbReference type="OrthoDB" id="371709at2157"/>
<feature type="region of interest" description="Disordered" evidence="1">
    <location>
        <begin position="124"/>
        <end position="152"/>
    </location>
</feature>
<dbReference type="STRING" id="1227488.C477_00295"/>
<feature type="region of interest" description="Disordered" evidence="1">
    <location>
        <begin position="1"/>
        <end position="31"/>
    </location>
</feature>
<keyword evidence="4" id="KW-1185">Reference proteome</keyword>
<dbReference type="Pfam" id="PF01883">
    <property type="entry name" value="FeS_assembly_P"/>
    <property type="match status" value="1"/>
</dbReference>
<evidence type="ECO:0000313" key="4">
    <source>
        <dbReference type="Proteomes" id="UP000011657"/>
    </source>
</evidence>
<dbReference type="RefSeq" id="WP_008892410.1">
    <property type="nucleotide sequence ID" value="NZ_AOIS01000003.1"/>
</dbReference>
<dbReference type="eggNOG" id="arCOG01845">
    <property type="taxonomic scope" value="Archaea"/>
</dbReference>
<dbReference type="Proteomes" id="UP000011657">
    <property type="component" value="Unassembled WGS sequence"/>
</dbReference>
<proteinExistence type="predicted"/>
<dbReference type="PANTHER" id="PTHR42831">
    <property type="entry name" value="FE-S PROTEIN MATURATION AUXILIARY FACTOR YITW"/>
    <property type="match status" value="1"/>
</dbReference>
<feature type="domain" description="MIP18 family-like" evidence="2">
    <location>
        <begin position="32"/>
        <end position="106"/>
    </location>
</feature>
<evidence type="ECO:0000313" key="3">
    <source>
        <dbReference type="EMBL" id="ELZ24603.1"/>
    </source>
</evidence>
<dbReference type="PANTHER" id="PTHR42831:SF1">
    <property type="entry name" value="FE-S PROTEIN MATURATION AUXILIARY FACTOR YITW"/>
    <property type="match status" value="1"/>
</dbReference>
<gene>
    <name evidence="3" type="ORF">C477_00295</name>
</gene>